<accession>A0A2Z2NT91</accession>
<evidence type="ECO:0000313" key="7">
    <source>
        <dbReference type="EMBL" id="ASJ74772.1"/>
    </source>
</evidence>
<evidence type="ECO:0000256" key="3">
    <source>
        <dbReference type="ARBA" id="ARBA00022741"/>
    </source>
</evidence>
<dbReference type="GO" id="GO:0016887">
    <property type="term" value="F:ATP hydrolysis activity"/>
    <property type="evidence" value="ECO:0007669"/>
    <property type="project" value="InterPro"/>
</dbReference>
<dbReference type="GO" id="GO:0005524">
    <property type="term" value="F:ATP binding"/>
    <property type="evidence" value="ECO:0007669"/>
    <property type="project" value="UniProtKB-KW"/>
</dbReference>
<proteinExistence type="inferred from homology"/>
<evidence type="ECO:0000256" key="4">
    <source>
        <dbReference type="ARBA" id="ARBA00022840"/>
    </source>
</evidence>
<keyword evidence="2" id="KW-0813">Transport</keyword>
<dbReference type="InterPro" id="IPR003439">
    <property type="entry name" value="ABC_transporter-like_ATP-bd"/>
</dbReference>
<comment type="similarity">
    <text evidence="1">Belongs to the ABC transporter superfamily.</text>
</comment>
<dbReference type="FunFam" id="3.40.50.300:FF:000134">
    <property type="entry name" value="Iron-enterobactin ABC transporter ATP-binding protein"/>
    <property type="match status" value="1"/>
</dbReference>
<evidence type="ECO:0000259" key="6">
    <source>
        <dbReference type="PROSITE" id="PS50893"/>
    </source>
</evidence>
<dbReference type="PANTHER" id="PTHR42794">
    <property type="entry name" value="HEMIN IMPORT ATP-BINDING PROTEIN HMUV"/>
    <property type="match status" value="1"/>
</dbReference>
<dbReference type="PROSITE" id="PS50893">
    <property type="entry name" value="ABC_TRANSPORTER_2"/>
    <property type="match status" value="1"/>
</dbReference>
<evidence type="ECO:0000256" key="2">
    <source>
        <dbReference type="ARBA" id="ARBA00022448"/>
    </source>
</evidence>
<evidence type="ECO:0000313" key="8">
    <source>
        <dbReference type="Proteomes" id="UP000250079"/>
    </source>
</evidence>
<dbReference type="Gene3D" id="3.40.50.300">
    <property type="entry name" value="P-loop containing nucleotide triphosphate hydrolases"/>
    <property type="match status" value="1"/>
</dbReference>
<dbReference type="KEGG" id="gai:IMCC3135_23515"/>
<protein>
    <submittedName>
        <fullName evidence="7">Ferric enterobactin transport ATP-binding protein FepC</fullName>
    </submittedName>
</protein>
<dbReference type="PANTHER" id="PTHR42794:SF2">
    <property type="entry name" value="ABC TRANSPORTER ATP-BINDING PROTEIN"/>
    <property type="match status" value="1"/>
</dbReference>
<keyword evidence="8" id="KW-1185">Reference proteome</keyword>
<dbReference type="RefSeq" id="WP_088919759.1">
    <property type="nucleotide sequence ID" value="NZ_CP018632.1"/>
</dbReference>
<feature type="domain" description="ABC transporter" evidence="6">
    <location>
        <begin position="3"/>
        <end position="235"/>
    </location>
</feature>
<keyword evidence="3" id="KW-0547">Nucleotide-binding</keyword>
<dbReference type="Pfam" id="PF00005">
    <property type="entry name" value="ABC_tran"/>
    <property type="match status" value="1"/>
</dbReference>
<sequence>MHIDIDALRVRVGQQLLIDGLDLTIEAGSFVGLVGPNGSGKSTLIKAISRVLRSESGCVLFDGADILRQSSSMVARQLAVVAQEAPTEIEMTVSEMVMLGRLPYQRAFGGASRTDVAIAYAAMATAGVEYLADRNWQTLSGGEKQRALFARALTQQSAVLMLDEPTNHLDIRYQLDLLATVRRLGATTIAALHDLNLAARYCDKVIVLSEGAVVAFGSPDAVLTDEVLAPILQVHVDSVIHPRTGETQLVFSPITGDSVAPSTSPHTRQFTEGELRP</sequence>
<gene>
    <name evidence="7" type="primary">fepC_2</name>
    <name evidence="7" type="ORF">IMCC3135_23515</name>
</gene>
<feature type="region of interest" description="Disordered" evidence="5">
    <location>
        <begin position="254"/>
        <end position="277"/>
    </location>
</feature>
<dbReference type="InterPro" id="IPR027417">
    <property type="entry name" value="P-loop_NTPase"/>
</dbReference>
<dbReference type="PROSITE" id="PS00211">
    <property type="entry name" value="ABC_TRANSPORTER_1"/>
    <property type="match status" value="1"/>
</dbReference>
<evidence type="ECO:0000256" key="5">
    <source>
        <dbReference type="SAM" id="MobiDB-lite"/>
    </source>
</evidence>
<dbReference type="Proteomes" id="UP000250079">
    <property type="component" value="Chromosome"/>
</dbReference>
<reference evidence="7 8" key="1">
    <citation type="submission" date="2016-12" db="EMBL/GenBank/DDBJ databases">
        <authorList>
            <person name="Song W.-J."/>
            <person name="Kurnit D.M."/>
        </authorList>
    </citation>
    <scope>NUCLEOTIDE SEQUENCE [LARGE SCALE GENOMIC DNA]</scope>
    <source>
        <strain evidence="7 8">IMCC3135</strain>
    </source>
</reference>
<organism evidence="7 8">
    <name type="scientific">Granulosicoccus antarcticus IMCC3135</name>
    <dbReference type="NCBI Taxonomy" id="1192854"/>
    <lineage>
        <taxon>Bacteria</taxon>
        <taxon>Pseudomonadati</taxon>
        <taxon>Pseudomonadota</taxon>
        <taxon>Gammaproteobacteria</taxon>
        <taxon>Chromatiales</taxon>
        <taxon>Granulosicoccaceae</taxon>
        <taxon>Granulosicoccus</taxon>
    </lineage>
</organism>
<name>A0A2Z2NT91_9GAMM</name>
<dbReference type="CDD" id="cd03214">
    <property type="entry name" value="ABC_Iron-Siderophores_B12_Hemin"/>
    <property type="match status" value="1"/>
</dbReference>
<dbReference type="SMART" id="SM00382">
    <property type="entry name" value="AAA"/>
    <property type="match status" value="1"/>
</dbReference>
<dbReference type="InterPro" id="IPR003593">
    <property type="entry name" value="AAA+_ATPase"/>
</dbReference>
<keyword evidence="4 7" id="KW-0067">ATP-binding</keyword>
<dbReference type="OrthoDB" id="6461291at2"/>
<dbReference type="InterPro" id="IPR017871">
    <property type="entry name" value="ABC_transporter-like_CS"/>
</dbReference>
<evidence type="ECO:0000256" key="1">
    <source>
        <dbReference type="ARBA" id="ARBA00005417"/>
    </source>
</evidence>
<dbReference type="EMBL" id="CP018632">
    <property type="protein sequence ID" value="ASJ74772.1"/>
    <property type="molecule type" value="Genomic_DNA"/>
</dbReference>
<dbReference type="AlphaFoldDB" id="A0A2Z2NT91"/>
<dbReference type="SUPFAM" id="SSF52540">
    <property type="entry name" value="P-loop containing nucleoside triphosphate hydrolases"/>
    <property type="match status" value="1"/>
</dbReference>